<dbReference type="InterPro" id="IPR011990">
    <property type="entry name" value="TPR-like_helical_dom_sf"/>
</dbReference>
<dbReference type="InterPro" id="IPR036388">
    <property type="entry name" value="WH-like_DNA-bd_sf"/>
</dbReference>
<dbReference type="InterPro" id="IPR051677">
    <property type="entry name" value="AfsR-DnrI-RedD_regulator"/>
</dbReference>
<sequence length="1173" mass="130122">MEVVVSRAIASPKAKSSNAAFQGHKDHKLSELLCSLELLRGMYLDIPTPQTAFIVLCAEPYVAINAYADLLAQRYGALGRNVFEYDLANTSEAELISMLKEFACTIEAGQITRPLILFKNMQSYTSPFAARLKRTLSTLYQKSCSFLITTHSEHKQFFEGLPEAFICYGSDIRVHGDQIFRLQHPASQGCLQELYELSHGIINLLECGLASLHSFDTKANTTALVRNLKPELSCCLHDSLRSELPLANRLLRLAMVVLGEGSREDLLDAIGSAGEKFNAEEFYAIAQTSAFFGITPAYSSFSVASFSKDEAFAELINTEDTPIVKDLRLASQEFSHLIEKCVSLLVQQKRFARASLLMETFCSKEIRVRVGLSHACEFIDANQGKLVRQALHEAGGLFETSYMFEKQCARIAALLCNGIFEKACDLYARLPYPITKQQQVLYQQLTWMFEALRPLTHEDLTATVLRGILESIPGVSLLRVEADEPSAPAVPGSGATQKVKHIDVLTAAQIVLHDDWLAQKFYVHACVKRHLLRAQIKEAFAELLVQGLSSTVSGISDLLLAIDLAFVQLFANEYISDAERISLADIDAFLYQTDYVFMTGRLKAFRLSLDALVGVLHSVGELERLAHKCVAANLKVEAAFTFLCAGIQNMYDNAKLRAYIVLERAARLFDEARAEMLYRVALPLAAQDLQCDRAAVSVKKQIGRLYQALAICMHANQNPQSRAALEAASGVVSGVVPGTTSGAAFSAEKFDTAHTNFRQLSDPVSWLLYQVFLGREEVLAHACNRLKMQALPETEIPFLAVLTRCCGVLSQTLKQAMPAVWQASIEKQSALCKTYARSVREEHTGQMASLARAHHLYITTLGTFAVFCDGVPISKIAWKRKHAQTLVLLLALAPGHALTRMQIAEALWPDANYLSARDRLYVTLTAARKATTIFPGQEPFICASHGKIWLDPQLATVDVDIFEQAYTKIMSTQATMQTNLLESVQDKLQGQVQSQLQVRPQDRLQNRTLGDPQDLLQQIIKIQELYPGDVVLPDEVSGISYTTKETIKKHYIDVCVLGAQEALRQGKFEQAEWLACNAQQHDDLREDVLQILMKVYIQQGRAAKTKELFTEYARKLSQTTGLTVSKELKKLVAAAQSQVTTLSSASNIHILPRNNDGLEQSDDPEVENNVSTG</sequence>
<dbReference type="STRING" id="1393034.HMPREF3192_00654"/>
<proteinExistence type="predicted"/>
<gene>
    <name evidence="3" type="ORF">HMPREF3192_00654</name>
</gene>
<dbReference type="EMBL" id="LSCR01000007">
    <property type="protein sequence ID" value="KXB35040.1"/>
    <property type="molecule type" value="Genomic_DNA"/>
</dbReference>
<dbReference type="PANTHER" id="PTHR35807">
    <property type="entry name" value="TRANSCRIPTIONAL REGULATOR REDD-RELATED"/>
    <property type="match status" value="1"/>
</dbReference>
<dbReference type="InterPro" id="IPR005158">
    <property type="entry name" value="BTAD"/>
</dbReference>
<evidence type="ECO:0000313" key="3">
    <source>
        <dbReference type="EMBL" id="KXB35040.1"/>
    </source>
</evidence>
<dbReference type="AlphaFoldDB" id="A0A133XVT4"/>
<dbReference type="PATRIC" id="fig|1393034.3.peg.634"/>
<dbReference type="Pfam" id="PF03704">
    <property type="entry name" value="BTAD"/>
    <property type="match status" value="1"/>
</dbReference>
<dbReference type="PANTHER" id="PTHR35807:SF2">
    <property type="entry name" value="TRANSCRIPTIONAL ACTIVATOR DOMAIN"/>
    <property type="match status" value="1"/>
</dbReference>
<reference evidence="4" key="1">
    <citation type="submission" date="2016-01" db="EMBL/GenBank/DDBJ databases">
        <authorList>
            <person name="Mitreva M."/>
            <person name="Pepin K.H."/>
            <person name="Mihindukulasuriya K.A."/>
            <person name="Fulton R."/>
            <person name="Fronick C."/>
            <person name="O'Laughlin M."/>
            <person name="Miner T."/>
            <person name="Herter B."/>
            <person name="Rosa B.A."/>
            <person name="Cordes M."/>
            <person name="Tomlinson C."/>
            <person name="Wollam A."/>
            <person name="Palsikar V.B."/>
            <person name="Mardis E.R."/>
            <person name="Wilson R.K."/>
        </authorList>
    </citation>
    <scope>NUCLEOTIDE SEQUENCE [LARGE SCALE GENOMIC DNA]</scope>
    <source>
        <strain evidence="4">DNF00019</strain>
    </source>
</reference>
<name>A0A133XVT4_9ACTN</name>
<dbReference type="Gene3D" id="1.10.10.10">
    <property type="entry name" value="Winged helix-like DNA-binding domain superfamily/Winged helix DNA-binding domain"/>
    <property type="match status" value="1"/>
</dbReference>
<evidence type="ECO:0000256" key="1">
    <source>
        <dbReference type="SAM" id="MobiDB-lite"/>
    </source>
</evidence>
<dbReference type="Proteomes" id="UP000070675">
    <property type="component" value="Unassembled WGS sequence"/>
</dbReference>
<keyword evidence="4" id="KW-1185">Reference proteome</keyword>
<feature type="domain" description="Bacterial transcriptional activator" evidence="2">
    <location>
        <begin position="1024"/>
        <end position="1132"/>
    </location>
</feature>
<accession>A0A133XVT4</accession>
<evidence type="ECO:0000259" key="2">
    <source>
        <dbReference type="Pfam" id="PF03704"/>
    </source>
</evidence>
<dbReference type="Gene3D" id="1.25.40.10">
    <property type="entry name" value="Tetratricopeptide repeat domain"/>
    <property type="match status" value="1"/>
</dbReference>
<dbReference type="SUPFAM" id="SSF48452">
    <property type="entry name" value="TPR-like"/>
    <property type="match status" value="1"/>
</dbReference>
<feature type="region of interest" description="Disordered" evidence="1">
    <location>
        <begin position="1152"/>
        <end position="1173"/>
    </location>
</feature>
<evidence type="ECO:0000313" key="4">
    <source>
        <dbReference type="Proteomes" id="UP000070675"/>
    </source>
</evidence>
<comment type="caution">
    <text evidence="3">The sequence shown here is derived from an EMBL/GenBank/DDBJ whole genome shotgun (WGS) entry which is preliminary data.</text>
</comment>
<protein>
    <recommendedName>
        <fullName evidence="2">Bacterial transcriptional activator domain-containing protein</fullName>
    </recommendedName>
</protein>
<organism evidence="3 4">
    <name type="scientific">Atopobium deltae</name>
    <dbReference type="NCBI Taxonomy" id="1393034"/>
    <lineage>
        <taxon>Bacteria</taxon>
        <taxon>Bacillati</taxon>
        <taxon>Actinomycetota</taxon>
        <taxon>Coriobacteriia</taxon>
        <taxon>Coriobacteriales</taxon>
        <taxon>Atopobiaceae</taxon>
        <taxon>Atopobium</taxon>
    </lineage>
</organism>